<proteinExistence type="predicted"/>
<feature type="region of interest" description="Disordered" evidence="1">
    <location>
        <begin position="131"/>
        <end position="170"/>
    </location>
</feature>
<feature type="region of interest" description="Disordered" evidence="1">
    <location>
        <begin position="82"/>
        <end position="112"/>
    </location>
</feature>
<dbReference type="EnsemblPlants" id="OGLUM02G37910.1">
    <property type="protein sequence ID" value="OGLUM02G37910.1"/>
    <property type="gene ID" value="OGLUM02G37910"/>
</dbReference>
<feature type="compositionally biased region" description="Low complexity" evidence="1">
    <location>
        <begin position="150"/>
        <end position="162"/>
    </location>
</feature>
<reference evidence="2" key="1">
    <citation type="submission" date="2015-04" db="UniProtKB">
        <authorList>
            <consortium name="EnsemblPlants"/>
        </authorList>
    </citation>
    <scope>IDENTIFICATION</scope>
</reference>
<organism evidence="2">
    <name type="scientific">Oryza glumipatula</name>
    <dbReference type="NCBI Taxonomy" id="40148"/>
    <lineage>
        <taxon>Eukaryota</taxon>
        <taxon>Viridiplantae</taxon>
        <taxon>Streptophyta</taxon>
        <taxon>Embryophyta</taxon>
        <taxon>Tracheophyta</taxon>
        <taxon>Spermatophyta</taxon>
        <taxon>Magnoliopsida</taxon>
        <taxon>Liliopsida</taxon>
        <taxon>Poales</taxon>
        <taxon>Poaceae</taxon>
        <taxon>BOP clade</taxon>
        <taxon>Oryzoideae</taxon>
        <taxon>Oryzeae</taxon>
        <taxon>Oryzinae</taxon>
        <taxon>Oryza</taxon>
    </lineage>
</organism>
<feature type="compositionally biased region" description="Basic and acidic residues" evidence="1">
    <location>
        <begin position="131"/>
        <end position="148"/>
    </location>
</feature>
<dbReference type="HOGENOM" id="CLU_1573079_0_0_1"/>
<evidence type="ECO:0000256" key="1">
    <source>
        <dbReference type="SAM" id="MobiDB-lite"/>
    </source>
</evidence>
<sequence>MPICLYIILPRIFIKSYLNESKAEKKNHTKIEERSGNNTPKLQAERSSTEEQDTTWIYLSSSIGIWIRATRNLMLAVVDAGRVPPPWPEPPRPRRRQQKAPSTGRDRRRRRWQRRRPHRCFFFFFPQRSQRHDEHNGAEKRTEAEKRQRSSWSSSISNPSSSCHARISLQ</sequence>
<accession>A0A0D9YZX7</accession>
<feature type="compositionally biased region" description="Basic and acidic residues" evidence="1">
    <location>
        <begin position="26"/>
        <end position="35"/>
    </location>
</feature>
<protein>
    <submittedName>
        <fullName evidence="2">Uncharacterized protein</fullName>
    </submittedName>
</protein>
<name>A0A0D9YZX7_9ORYZ</name>
<evidence type="ECO:0000313" key="3">
    <source>
        <dbReference type="Proteomes" id="UP000026961"/>
    </source>
</evidence>
<keyword evidence="3" id="KW-1185">Reference proteome</keyword>
<dbReference type="AlphaFoldDB" id="A0A0D9YZX7"/>
<evidence type="ECO:0000313" key="2">
    <source>
        <dbReference type="EnsemblPlants" id="OGLUM02G37910.1"/>
    </source>
</evidence>
<dbReference type="Gramene" id="OGLUM02G37910.1">
    <property type="protein sequence ID" value="OGLUM02G37910.1"/>
    <property type="gene ID" value="OGLUM02G37910"/>
</dbReference>
<reference evidence="2" key="2">
    <citation type="submission" date="2018-05" db="EMBL/GenBank/DDBJ databases">
        <title>OgluRS3 (Oryza glumaepatula Reference Sequence Version 3).</title>
        <authorList>
            <person name="Zhang J."/>
            <person name="Kudrna D."/>
            <person name="Lee S."/>
            <person name="Talag J."/>
            <person name="Welchert J."/>
            <person name="Wing R.A."/>
        </authorList>
    </citation>
    <scope>NUCLEOTIDE SEQUENCE [LARGE SCALE GENOMIC DNA]</scope>
</reference>
<feature type="region of interest" description="Disordered" evidence="1">
    <location>
        <begin position="26"/>
        <end position="48"/>
    </location>
</feature>
<dbReference type="Proteomes" id="UP000026961">
    <property type="component" value="Chromosome 2"/>
</dbReference>